<organism evidence="1 2">
    <name type="scientific">Butyrivibrio proteoclasticus (strain ATCC 51982 / DSM 14932 / B316)</name>
    <name type="common">Clostridium proteoclasticum</name>
    <dbReference type="NCBI Taxonomy" id="515622"/>
    <lineage>
        <taxon>Bacteria</taxon>
        <taxon>Bacillati</taxon>
        <taxon>Bacillota</taxon>
        <taxon>Clostridia</taxon>
        <taxon>Lachnospirales</taxon>
        <taxon>Lachnospiraceae</taxon>
        <taxon>Butyrivibrio</taxon>
    </lineage>
</organism>
<gene>
    <name evidence="1" type="ordered locus">bpr_I0139</name>
</gene>
<dbReference type="eggNOG" id="COG4991">
    <property type="taxonomic scope" value="Bacteria"/>
</dbReference>
<dbReference type="HOGENOM" id="CLU_076342_0_0_9"/>
<protein>
    <submittedName>
        <fullName evidence="1">Uncharacterized protein</fullName>
    </submittedName>
</protein>
<dbReference type="EMBL" id="CP001810">
    <property type="protein sequence ID" value="ADL32889.1"/>
    <property type="molecule type" value="Genomic_DNA"/>
</dbReference>
<name>E0RW23_BUTPB</name>
<dbReference type="KEGG" id="bpb:bpr_I0139"/>
<reference evidence="1 2" key="1">
    <citation type="journal article" date="2010" name="PLoS ONE">
        <title>The glycobiome of the rumen bacterium Butyrivibrio proteoclasticus B316(T) highlights adaptation to a polysaccharide-rich environment.</title>
        <authorList>
            <person name="Kelly W.J."/>
            <person name="Leahy S.C."/>
            <person name="Altermann E."/>
            <person name="Yeoman C.J."/>
            <person name="Dunne J.C."/>
            <person name="Kong Z."/>
            <person name="Pacheco D.M."/>
            <person name="Li D."/>
            <person name="Noel S.J."/>
            <person name="Moon C.D."/>
            <person name="Cookson A.L."/>
            <person name="Attwood G.T."/>
        </authorList>
    </citation>
    <scope>NUCLEOTIDE SEQUENCE [LARGE SCALE GENOMIC DNA]</scope>
    <source>
        <strain evidence="2">ATCC 51982 / DSM 14932 / B316</strain>
    </source>
</reference>
<dbReference type="STRING" id="515622.bpr_I0139"/>
<sequence>MLGISSDNCIRRKLWNYNFGGMSMNKKAIVGIFMSILMAGLVGCAGSGDAQAGDDLKPVIYLYPQEDNAEISVSLDYNGNLVDLIPEFNADKTWNVTANKDGKITFEGQTYDYLFWEGDPNYSYDFYSGFCVKGSDTRDFLNEKLTILGLSDSEKAEFIEFWLPMMEKNPYNLISFQGATYNNGAKLTVNPTPDSLIRVFMAWYPTDKFIKINPQYLETPTRTGFTVVEWGGNKVK</sequence>
<evidence type="ECO:0000313" key="2">
    <source>
        <dbReference type="Proteomes" id="UP000001299"/>
    </source>
</evidence>
<evidence type="ECO:0000313" key="1">
    <source>
        <dbReference type="EMBL" id="ADL32889.1"/>
    </source>
</evidence>
<dbReference type="Proteomes" id="UP000001299">
    <property type="component" value="Chromosome 1"/>
</dbReference>
<keyword evidence="2" id="KW-1185">Reference proteome</keyword>
<dbReference type="AlphaFoldDB" id="E0RW23"/>
<accession>E0RW23</accession>
<proteinExistence type="predicted"/>